<comment type="caution">
    <text evidence="1">The sequence shown here is derived from an EMBL/GenBank/DDBJ whole genome shotgun (WGS) entry which is preliminary data.</text>
</comment>
<dbReference type="Proteomes" id="UP000813461">
    <property type="component" value="Unassembled WGS sequence"/>
</dbReference>
<keyword evidence="2" id="KW-1185">Reference proteome</keyword>
<accession>A0A8K0VTL5</accession>
<dbReference type="EMBL" id="JAGMVJ010000021">
    <property type="protein sequence ID" value="KAH7074263.1"/>
    <property type="molecule type" value="Genomic_DNA"/>
</dbReference>
<proteinExistence type="predicted"/>
<dbReference type="AlphaFoldDB" id="A0A8K0VTL5"/>
<dbReference type="OrthoDB" id="3795413at2759"/>
<evidence type="ECO:0000313" key="2">
    <source>
        <dbReference type="Proteomes" id="UP000813461"/>
    </source>
</evidence>
<gene>
    <name evidence="1" type="ORF">FB567DRAFT_479808</name>
</gene>
<evidence type="ECO:0000313" key="1">
    <source>
        <dbReference type="EMBL" id="KAH7074263.1"/>
    </source>
</evidence>
<sequence>MKRRFRDQCVEFEKTRKIAESEKVYKLAELSNHLPATKGLVPALVKPTSQTQKAFAAQKTQLKKTTRALKAAKRSFEDQVNQEAKQHCLSIFSAMYVKLPRELRDIILDHLISSTNATFYKGKDGKVHVANGCSDLQHVFDASFTGSGVHRDAIEALVRKGARFDFRRRHDLIAQAFAQYDFPLALTLTKVGFNLNAYDIKTREKGRAGLDALFQLQKGSSIHVFVEADGKTQEQVGRSFRQITRAFMAVFSALKDAGYVVNIVMNASYLRSNVTNDVDSRFSIIQEQDFRYNFSLAELNAKSPEVEKKLREACRLSWMNPYRGLTSADLRNFG</sequence>
<name>A0A8K0VTL5_9PLEO</name>
<organism evidence="1 2">
    <name type="scientific">Paraphoma chrysanthemicola</name>
    <dbReference type="NCBI Taxonomy" id="798071"/>
    <lineage>
        <taxon>Eukaryota</taxon>
        <taxon>Fungi</taxon>
        <taxon>Dikarya</taxon>
        <taxon>Ascomycota</taxon>
        <taxon>Pezizomycotina</taxon>
        <taxon>Dothideomycetes</taxon>
        <taxon>Pleosporomycetidae</taxon>
        <taxon>Pleosporales</taxon>
        <taxon>Pleosporineae</taxon>
        <taxon>Phaeosphaeriaceae</taxon>
        <taxon>Paraphoma</taxon>
    </lineage>
</organism>
<reference evidence="1" key="1">
    <citation type="journal article" date="2021" name="Nat. Commun.">
        <title>Genetic determinants of endophytism in the Arabidopsis root mycobiome.</title>
        <authorList>
            <person name="Mesny F."/>
            <person name="Miyauchi S."/>
            <person name="Thiergart T."/>
            <person name="Pickel B."/>
            <person name="Atanasova L."/>
            <person name="Karlsson M."/>
            <person name="Huettel B."/>
            <person name="Barry K.W."/>
            <person name="Haridas S."/>
            <person name="Chen C."/>
            <person name="Bauer D."/>
            <person name="Andreopoulos W."/>
            <person name="Pangilinan J."/>
            <person name="LaButti K."/>
            <person name="Riley R."/>
            <person name="Lipzen A."/>
            <person name="Clum A."/>
            <person name="Drula E."/>
            <person name="Henrissat B."/>
            <person name="Kohler A."/>
            <person name="Grigoriev I.V."/>
            <person name="Martin F.M."/>
            <person name="Hacquard S."/>
        </authorList>
    </citation>
    <scope>NUCLEOTIDE SEQUENCE</scope>
    <source>
        <strain evidence="1">MPI-SDFR-AT-0120</strain>
    </source>
</reference>
<protein>
    <submittedName>
        <fullName evidence="1">Uncharacterized protein</fullName>
    </submittedName>
</protein>